<organism evidence="2 3">
    <name type="scientific">Nocardia neocaledoniensis</name>
    <dbReference type="NCBI Taxonomy" id="236511"/>
    <lineage>
        <taxon>Bacteria</taxon>
        <taxon>Bacillati</taxon>
        <taxon>Actinomycetota</taxon>
        <taxon>Actinomycetes</taxon>
        <taxon>Mycobacteriales</taxon>
        <taxon>Nocardiaceae</taxon>
        <taxon>Nocardia</taxon>
    </lineage>
</organism>
<proteinExistence type="predicted"/>
<evidence type="ECO:0000313" key="3">
    <source>
        <dbReference type="Proteomes" id="UP000246410"/>
    </source>
</evidence>
<feature type="region of interest" description="Disordered" evidence="1">
    <location>
        <begin position="62"/>
        <end position="81"/>
    </location>
</feature>
<feature type="compositionally biased region" description="Basic and acidic residues" evidence="1">
    <location>
        <begin position="71"/>
        <end position="81"/>
    </location>
</feature>
<name>A0A317NDB5_9NOCA</name>
<dbReference type="Proteomes" id="UP000246410">
    <property type="component" value="Unassembled WGS sequence"/>
</dbReference>
<accession>A0A317NDB5</accession>
<evidence type="ECO:0000313" key="2">
    <source>
        <dbReference type="EMBL" id="PWV72797.1"/>
    </source>
</evidence>
<dbReference type="InterPro" id="IPR036390">
    <property type="entry name" value="WH_DNA-bd_sf"/>
</dbReference>
<comment type="caution">
    <text evidence="2">The sequence shown here is derived from an EMBL/GenBank/DDBJ whole genome shotgun (WGS) entry which is preliminary data.</text>
</comment>
<dbReference type="AlphaFoldDB" id="A0A317NDB5"/>
<reference evidence="2 3" key="1">
    <citation type="submission" date="2018-05" db="EMBL/GenBank/DDBJ databases">
        <title>Genomic Encyclopedia of Type Strains, Phase IV (KMG-IV): sequencing the most valuable type-strain genomes for metagenomic binning, comparative biology and taxonomic classification.</title>
        <authorList>
            <person name="Goeker M."/>
        </authorList>
    </citation>
    <scope>NUCLEOTIDE SEQUENCE [LARGE SCALE GENOMIC DNA]</scope>
    <source>
        <strain evidence="2 3">DSM 44717</strain>
    </source>
</reference>
<protein>
    <submittedName>
        <fullName evidence="2">Uncharacterized protein</fullName>
    </submittedName>
</protein>
<keyword evidence="3" id="KW-1185">Reference proteome</keyword>
<evidence type="ECO:0000256" key="1">
    <source>
        <dbReference type="SAM" id="MobiDB-lite"/>
    </source>
</evidence>
<dbReference type="EMBL" id="QGTL01000008">
    <property type="protein sequence ID" value="PWV72797.1"/>
    <property type="molecule type" value="Genomic_DNA"/>
</dbReference>
<gene>
    <name evidence="2" type="ORF">DFR69_108109</name>
</gene>
<dbReference type="SUPFAM" id="SSF46785">
    <property type="entry name" value="Winged helix' DNA-binding domain"/>
    <property type="match status" value="1"/>
</dbReference>
<sequence>MLADGVTDVYLATLSETYLLLIQTGEKNVAGKLAEMVDRTPSGVLQQLKRARKAELLTSIPGRAGGQLTPKAEEILTKDGD</sequence>